<keyword evidence="6" id="KW-0560">Oxidoreductase</keyword>
<dbReference type="GO" id="GO:0071949">
    <property type="term" value="F:FAD binding"/>
    <property type="evidence" value="ECO:0007669"/>
    <property type="project" value="TreeGrafter"/>
</dbReference>
<dbReference type="GO" id="GO:0048038">
    <property type="term" value="F:quinone binding"/>
    <property type="evidence" value="ECO:0007669"/>
    <property type="project" value="UniProtKB-KW"/>
</dbReference>
<keyword evidence="2" id="KW-0285">Flavoprotein</keyword>
<keyword evidence="4" id="KW-0274">FAD</keyword>
<dbReference type="GO" id="GO:0070221">
    <property type="term" value="P:sulfide oxidation, using sulfide:quinone oxidoreductase"/>
    <property type="evidence" value="ECO:0007669"/>
    <property type="project" value="TreeGrafter"/>
</dbReference>
<dbReference type="Pfam" id="PF07992">
    <property type="entry name" value="Pyr_redox_2"/>
    <property type="match status" value="1"/>
</dbReference>
<dbReference type="InterPro" id="IPR036188">
    <property type="entry name" value="FAD/NAD-bd_sf"/>
</dbReference>
<dbReference type="PANTHER" id="PTHR10632:SF2">
    <property type="entry name" value="SULFIDE:QUINONE OXIDOREDUCTASE, MITOCHONDRIAL"/>
    <property type="match status" value="1"/>
</dbReference>
<sequence>MPANGRPHHKPTFDIVVVGGGAAGIGVTASLLRRQPRLRIAIVEPSDKHYYQPGWTLVGGGAFEIGKTVRPTASLIPGDAQWIQARVTRFAPERDAVELDDGRELGYRHLIVCPGLQLGWDKIDGLEASLGKHGVTSNYRFDLAPYTWQLVRETRRGRALFTQPPMPIKCAGAPQKALYLACDHWRREGVLANIDVEFNNAGAALFGVAAFVPSLMRYIERYHAALAFNSNLVAVDGPNRVATFAVKDADGNVTRVDKPFDMLHVVPPQAAPDFIRTSPLANPDGWCETDPATLRHPRYPNIFALGDVCSTSNAKTAAAVRKQIVIVARNLLAARDGQPLPAAYDGYGACPLTVEKGKVVFAEFGYGGKLLPTFPLDGTVARRSSWHMKTKLLPWLYWEGMLKGHEWLTQTKAG</sequence>
<comment type="cofactor">
    <cofactor evidence="1">
        <name>FAD</name>
        <dbReference type="ChEBI" id="CHEBI:57692"/>
    </cofactor>
</comment>
<keyword evidence="5" id="KW-0809">Transit peptide</keyword>
<reference evidence="9 10" key="1">
    <citation type="submission" date="2019-04" db="EMBL/GenBank/DDBJ databases">
        <title>Trinickia sp. 7GSK02, isolated from subtropical forest soil.</title>
        <authorList>
            <person name="Gao Z.-H."/>
            <person name="Qiu L.-H."/>
        </authorList>
    </citation>
    <scope>NUCLEOTIDE SEQUENCE [LARGE SCALE GENOMIC DNA]</scope>
    <source>
        <strain evidence="9 10">7GSK02</strain>
    </source>
</reference>
<evidence type="ECO:0000256" key="6">
    <source>
        <dbReference type="ARBA" id="ARBA00023002"/>
    </source>
</evidence>
<dbReference type="InterPro" id="IPR015904">
    <property type="entry name" value="Sulphide_quinone_reductase"/>
</dbReference>
<evidence type="ECO:0000256" key="5">
    <source>
        <dbReference type="ARBA" id="ARBA00022946"/>
    </source>
</evidence>
<keyword evidence="10" id="KW-1185">Reference proteome</keyword>
<name>A0A4U1IGL4_9BURK</name>
<gene>
    <name evidence="9" type="ORF">FAZ69_02200</name>
</gene>
<dbReference type="AlphaFoldDB" id="A0A4U1IGL4"/>
<feature type="transmembrane region" description="Helical" evidence="7">
    <location>
        <begin position="12"/>
        <end position="32"/>
    </location>
</feature>
<dbReference type="FunFam" id="3.50.50.60:FF:000034">
    <property type="entry name" value="sulfide:quinone oxidoreductase, mitochondrial"/>
    <property type="match status" value="1"/>
</dbReference>
<accession>A0A4U1IGL4</accession>
<comment type="caution">
    <text evidence="9">The sequence shown here is derived from an EMBL/GenBank/DDBJ whole genome shotgun (WGS) entry which is preliminary data.</text>
</comment>
<keyword evidence="7" id="KW-0812">Transmembrane</keyword>
<evidence type="ECO:0000256" key="1">
    <source>
        <dbReference type="ARBA" id="ARBA00001974"/>
    </source>
</evidence>
<protein>
    <submittedName>
        <fullName evidence="9">NAD(P)/FAD-dependent oxidoreductase</fullName>
    </submittedName>
</protein>
<evidence type="ECO:0000256" key="2">
    <source>
        <dbReference type="ARBA" id="ARBA00022630"/>
    </source>
</evidence>
<evidence type="ECO:0000256" key="7">
    <source>
        <dbReference type="SAM" id="Phobius"/>
    </source>
</evidence>
<dbReference type="GO" id="GO:0070224">
    <property type="term" value="F:sulfide:quinone oxidoreductase activity"/>
    <property type="evidence" value="ECO:0007669"/>
    <property type="project" value="TreeGrafter"/>
</dbReference>
<keyword evidence="7" id="KW-0472">Membrane</keyword>
<feature type="domain" description="FAD/NAD(P)-binding" evidence="8">
    <location>
        <begin position="13"/>
        <end position="126"/>
    </location>
</feature>
<dbReference type="InterPro" id="IPR023753">
    <property type="entry name" value="FAD/NAD-binding_dom"/>
</dbReference>
<keyword evidence="7" id="KW-1133">Transmembrane helix</keyword>
<keyword evidence="3" id="KW-0874">Quinone</keyword>
<evidence type="ECO:0000313" key="10">
    <source>
        <dbReference type="Proteomes" id="UP000305539"/>
    </source>
</evidence>
<evidence type="ECO:0000256" key="4">
    <source>
        <dbReference type="ARBA" id="ARBA00022827"/>
    </source>
</evidence>
<evidence type="ECO:0000256" key="3">
    <source>
        <dbReference type="ARBA" id="ARBA00022719"/>
    </source>
</evidence>
<dbReference type="Gene3D" id="3.50.50.60">
    <property type="entry name" value="FAD/NAD(P)-binding domain"/>
    <property type="match status" value="2"/>
</dbReference>
<evidence type="ECO:0000313" key="9">
    <source>
        <dbReference type="EMBL" id="TKC92725.1"/>
    </source>
</evidence>
<dbReference type="EMBL" id="SWJE01000001">
    <property type="protein sequence ID" value="TKC92725.1"/>
    <property type="molecule type" value="Genomic_DNA"/>
</dbReference>
<dbReference type="Proteomes" id="UP000305539">
    <property type="component" value="Unassembled WGS sequence"/>
</dbReference>
<proteinExistence type="predicted"/>
<dbReference type="PANTHER" id="PTHR10632">
    <property type="entry name" value="SULFIDE:QUINONE OXIDOREDUCTASE"/>
    <property type="match status" value="1"/>
</dbReference>
<dbReference type="SUPFAM" id="SSF51905">
    <property type="entry name" value="FAD/NAD(P)-binding domain"/>
    <property type="match status" value="2"/>
</dbReference>
<organism evidence="9 10">
    <name type="scientific">Trinickia terrae</name>
    <dbReference type="NCBI Taxonomy" id="2571161"/>
    <lineage>
        <taxon>Bacteria</taxon>
        <taxon>Pseudomonadati</taxon>
        <taxon>Pseudomonadota</taxon>
        <taxon>Betaproteobacteria</taxon>
        <taxon>Burkholderiales</taxon>
        <taxon>Burkholderiaceae</taxon>
        <taxon>Trinickia</taxon>
    </lineage>
</organism>
<evidence type="ECO:0000259" key="8">
    <source>
        <dbReference type="Pfam" id="PF07992"/>
    </source>
</evidence>
<dbReference type="OrthoDB" id="9802771at2"/>